<sequence>VDKRCIMVSGGKSQVLGSATQASSWPLIIRRKTSYGFSSCLYSSIVMDVTENAPPEDEDEEDLEVELDELEDLVEVVEVEDLVEVVEVVLEDETEVLVPPQVNGRGPRMESLFVPTGMRDLTYQESHQLRSRANLLMTSTYEVGEVDEVRLERKRFIKDTCLTVIPGSDPTREFQNMKSREPILLLTSIGTREGDGGRGCASTAVNARCHIEGRRTRISSGTMQSDQFNTEEVVCDWSASRLIKMANDLLPGAMQLGMVKEVLPPFASMVSTAQVPSE</sequence>
<evidence type="ECO:0000313" key="2">
    <source>
        <dbReference type="Proteomes" id="UP000789525"/>
    </source>
</evidence>
<evidence type="ECO:0000313" key="1">
    <source>
        <dbReference type="EMBL" id="CAG8666821.1"/>
    </source>
</evidence>
<comment type="caution">
    <text evidence="1">The sequence shown here is derived from an EMBL/GenBank/DDBJ whole genome shotgun (WGS) entry which is preliminary data.</text>
</comment>
<proteinExistence type="predicted"/>
<protein>
    <submittedName>
        <fullName evidence="1">6332_t:CDS:1</fullName>
    </submittedName>
</protein>
<organism evidence="1 2">
    <name type="scientific">Acaulospora colombiana</name>
    <dbReference type="NCBI Taxonomy" id="27376"/>
    <lineage>
        <taxon>Eukaryota</taxon>
        <taxon>Fungi</taxon>
        <taxon>Fungi incertae sedis</taxon>
        <taxon>Mucoromycota</taxon>
        <taxon>Glomeromycotina</taxon>
        <taxon>Glomeromycetes</taxon>
        <taxon>Diversisporales</taxon>
        <taxon>Acaulosporaceae</taxon>
        <taxon>Acaulospora</taxon>
    </lineage>
</organism>
<accession>A0ACA9NMK2</accession>
<feature type="non-terminal residue" evidence="1">
    <location>
        <position position="1"/>
    </location>
</feature>
<gene>
    <name evidence="1" type="ORF">ACOLOM_LOCUS8797</name>
</gene>
<name>A0ACA9NMK2_9GLOM</name>
<keyword evidence="2" id="KW-1185">Reference proteome</keyword>
<dbReference type="EMBL" id="CAJVPT010023698">
    <property type="protein sequence ID" value="CAG8666821.1"/>
    <property type="molecule type" value="Genomic_DNA"/>
</dbReference>
<dbReference type="Proteomes" id="UP000789525">
    <property type="component" value="Unassembled WGS sequence"/>
</dbReference>
<reference evidence="1" key="1">
    <citation type="submission" date="2021-06" db="EMBL/GenBank/DDBJ databases">
        <authorList>
            <person name="Kallberg Y."/>
            <person name="Tangrot J."/>
            <person name="Rosling A."/>
        </authorList>
    </citation>
    <scope>NUCLEOTIDE SEQUENCE</scope>
    <source>
        <strain evidence="1">CL356</strain>
    </source>
</reference>